<dbReference type="RefSeq" id="WP_249697529.1">
    <property type="nucleotide sequence ID" value="NZ_JAMFLX010000002.1"/>
</dbReference>
<evidence type="ECO:0000256" key="5">
    <source>
        <dbReference type="ARBA" id="ARBA00013023"/>
    </source>
</evidence>
<comment type="function">
    <text evidence="1">Functions in two distinct reactions of the de novo folate biosynthetic pathway. Catalyzes the addition of a glutamate residue to dihydropteroate (7,8-dihydropteroate or H2Pte) to form dihydrofolate (7,8-dihydrofolate monoglutamate or H2Pte-Glu). Also catalyzes successive additions of L-glutamate to tetrahydrofolate or 10-formyltetrahydrofolate or 5,10-methylenetetrahydrofolate, leading to folylpolyglutamate derivatives.</text>
</comment>
<evidence type="ECO:0000256" key="17">
    <source>
        <dbReference type="ARBA" id="ARBA00047493"/>
    </source>
</evidence>
<evidence type="ECO:0000256" key="2">
    <source>
        <dbReference type="ARBA" id="ARBA00004799"/>
    </source>
</evidence>
<dbReference type="InterPro" id="IPR036565">
    <property type="entry name" value="Mur-like_cat_sf"/>
</dbReference>
<dbReference type="SUPFAM" id="SSF53244">
    <property type="entry name" value="MurD-like peptide ligases, peptide-binding domain"/>
    <property type="match status" value="1"/>
</dbReference>
<reference evidence="24 25" key="1">
    <citation type="submission" date="2022-05" db="EMBL/GenBank/DDBJ databases">
        <authorList>
            <person name="Park J.-S."/>
        </authorList>
    </citation>
    <scope>NUCLEOTIDE SEQUENCE [LARGE SCALE GENOMIC DNA]</scope>
    <source>
        <strain evidence="24 25">2012CJ34-2</strain>
    </source>
</reference>
<comment type="catalytic activity">
    <reaction evidence="17">
        <text>(6S)-5,6,7,8-tetrahydrofolyl-(gamma-L-Glu)(n) + L-glutamate + ATP = (6S)-5,6,7,8-tetrahydrofolyl-(gamma-L-Glu)(n+1) + ADP + phosphate + H(+)</text>
        <dbReference type="Rhea" id="RHEA:10580"/>
        <dbReference type="Rhea" id="RHEA-COMP:14738"/>
        <dbReference type="Rhea" id="RHEA-COMP:14740"/>
        <dbReference type="ChEBI" id="CHEBI:15378"/>
        <dbReference type="ChEBI" id="CHEBI:29985"/>
        <dbReference type="ChEBI" id="CHEBI:30616"/>
        <dbReference type="ChEBI" id="CHEBI:43474"/>
        <dbReference type="ChEBI" id="CHEBI:141005"/>
        <dbReference type="ChEBI" id="CHEBI:456216"/>
        <dbReference type="EC" id="6.3.2.17"/>
    </reaction>
</comment>
<evidence type="ECO:0000256" key="13">
    <source>
        <dbReference type="ARBA" id="ARBA00022909"/>
    </source>
</evidence>
<comment type="pathway">
    <text evidence="3">Cofactor biosynthesis; tetrahydrofolylpolyglutamate biosynthesis.</text>
</comment>
<dbReference type="InterPro" id="IPR013221">
    <property type="entry name" value="Mur_ligase_cen"/>
</dbReference>
<evidence type="ECO:0000259" key="22">
    <source>
        <dbReference type="Pfam" id="PF02875"/>
    </source>
</evidence>
<evidence type="ECO:0000256" key="21">
    <source>
        <dbReference type="PIRNR" id="PIRNR001563"/>
    </source>
</evidence>
<dbReference type="NCBIfam" id="TIGR01499">
    <property type="entry name" value="folC"/>
    <property type="match status" value="1"/>
</dbReference>
<evidence type="ECO:0000256" key="12">
    <source>
        <dbReference type="ARBA" id="ARBA00022842"/>
    </source>
</evidence>
<dbReference type="Pfam" id="PF08245">
    <property type="entry name" value="Mur_ligase_M"/>
    <property type="match status" value="1"/>
</dbReference>
<evidence type="ECO:0000256" key="3">
    <source>
        <dbReference type="ARBA" id="ARBA00005150"/>
    </source>
</evidence>
<dbReference type="InterPro" id="IPR001645">
    <property type="entry name" value="Folylpolyglutamate_synth"/>
</dbReference>
<evidence type="ECO:0000256" key="6">
    <source>
        <dbReference type="ARBA" id="ARBA00013025"/>
    </source>
</evidence>
<evidence type="ECO:0000256" key="7">
    <source>
        <dbReference type="ARBA" id="ARBA00019357"/>
    </source>
</evidence>
<dbReference type="NCBIfam" id="NF008101">
    <property type="entry name" value="PRK10846.1"/>
    <property type="match status" value="1"/>
</dbReference>
<keyword evidence="8 21" id="KW-0436">Ligase</keyword>
<comment type="catalytic activity">
    <reaction evidence="20">
        <text>7,8-dihydropteroate + L-glutamate + ATP = 7,8-dihydrofolate + ADP + phosphate + H(+)</text>
        <dbReference type="Rhea" id="RHEA:23584"/>
        <dbReference type="ChEBI" id="CHEBI:15378"/>
        <dbReference type="ChEBI" id="CHEBI:17839"/>
        <dbReference type="ChEBI" id="CHEBI:29985"/>
        <dbReference type="ChEBI" id="CHEBI:30616"/>
        <dbReference type="ChEBI" id="CHEBI:43474"/>
        <dbReference type="ChEBI" id="CHEBI:57451"/>
        <dbReference type="ChEBI" id="CHEBI:456216"/>
        <dbReference type="EC" id="6.3.2.12"/>
    </reaction>
</comment>
<keyword evidence="9" id="KW-0479">Metal-binding</keyword>
<dbReference type="InterPro" id="IPR036615">
    <property type="entry name" value="Mur_ligase_C_dom_sf"/>
</dbReference>
<dbReference type="PANTHER" id="PTHR11136">
    <property type="entry name" value="FOLYLPOLYGLUTAMATE SYNTHASE-RELATED"/>
    <property type="match status" value="1"/>
</dbReference>
<feature type="domain" description="Mur ligase central" evidence="23">
    <location>
        <begin position="53"/>
        <end position="192"/>
    </location>
</feature>
<gene>
    <name evidence="24" type="primary">folC</name>
    <name evidence="24" type="ORF">M3P05_01830</name>
</gene>
<comment type="similarity">
    <text evidence="4 21">Belongs to the folylpolyglutamate synthase family.</text>
</comment>
<sequence length="434" mass="47166">MNFDSLAAWLTFLEARRPEHQMMLGLERADTVARQLLPASFFTPERPIKVITVAGTNGKGSTVAYLSAILKEAGIRAGAWTSPHLLDYNERIRIDGEMVSDDLICDAFTRIEEIRGETFLSYYEFGALAALDIFVQENVDVILLEVGLGGRLDAVNIIDADVSIVTTVDLDHQDWLGDTVEEIAREKAGVFRTGRPAISGERFPAQSLLDHIADIQAIRLQNDHEFSLDPVDGEMHFTGRLSNGEMRTVTGLTVPTLPPVSAACALQALLWLVPDLSDQVLRKGFASASLAGRCQQQTAQNSRGETVNIILDVAHNPQAARYLAGKLEQVGKGTVRAVLGMLNDKDMVGVIEPLKSSFQHWYVASVGYEARARSSGDLAARLQGFDQSVSEHGSVPEALSIAVDDVVEGDTLVILGSFHTVAESLAYLKQLPGV</sequence>
<keyword evidence="11 21" id="KW-0067">ATP-binding</keyword>
<evidence type="ECO:0000256" key="9">
    <source>
        <dbReference type="ARBA" id="ARBA00022723"/>
    </source>
</evidence>
<comment type="caution">
    <text evidence="24">The sequence shown here is derived from an EMBL/GenBank/DDBJ whole genome shotgun (WGS) entry which is preliminary data.</text>
</comment>
<dbReference type="GO" id="GO:0008841">
    <property type="term" value="F:dihydrofolate synthase activity"/>
    <property type="evidence" value="ECO:0007669"/>
    <property type="project" value="UniProtKB-EC"/>
</dbReference>
<dbReference type="SUPFAM" id="SSF53623">
    <property type="entry name" value="MurD-like peptide ligases, catalytic domain"/>
    <property type="match status" value="1"/>
</dbReference>
<dbReference type="Gene3D" id="3.90.190.20">
    <property type="entry name" value="Mur ligase, C-terminal domain"/>
    <property type="match status" value="1"/>
</dbReference>
<keyword evidence="25" id="KW-1185">Reference proteome</keyword>
<evidence type="ECO:0000256" key="14">
    <source>
        <dbReference type="ARBA" id="ARBA00030048"/>
    </source>
</evidence>
<comment type="pathway">
    <text evidence="2">Cofactor biosynthesis; tetrahydrofolate biosynthesis; 7,8-dihydrofolate from 2-amino-4-hydroxy-6-hydroxymethyl-7,8-dihydropteridine diphosphate and 4-aminobenzoate: step 2/2.</text>
</comment>
<protein>
    <recommendedName>
        <fullName evidence="7">Dihydrofolate synthase/folylpolyglutamate synthase</fullName>
        <ecNumber evidence="5">6.3.2.12</ecNumber>
        <ecNumber evidence="6">6.3.2.17</ecNumber>
    </recommendedName>
    <alternativeName>
        <fullName evidence="16">Folylpoly-gamma-glutamate synthetase-dihydrofolate synthetase</fullName>
    </alternativeName>
    <alternativeName>
        <fullName evidence="14">Folylpolyglutamate synthetase</fullName>
    </alternativeName>
    <alternativeName>
        <fullName evidence="15">Tetrahydrofolylpolyglutamate synthase</fullName>
    </alternativeName>
</protein>
<dbReference type="PIRSF" id="PIRSF001563">
    <property type="entry name" value="Folylpolyglu_synth"/>
    <property type="match status" value="1"/>
</dbReference>
<evidence type="ECO:0000313" key="25">
    <source>
        <dbReference type="Proteomes" id="UP001203338"/>
    </source>
</evidence>
<evidence type="ECO:0000313" key="24">
    <source>
        <dbReference type="EMBL" id="MCL6268693.1"/>
    </source>
</evidence>
<accession>A0ABT0PDS1</accession>
<keyword evidence="10 21" id="KW-0547">Nucleotide-binding</keyword>
<comment type="catalytic activity">
    <reaction evidence="19">
        <text>(6R)-5,10-methylenetetrahydrofolyl-(gamma-L-Glu)(n) + L-glutamate + ATP = (6R)-5,10-methylenetetrahydrofolyl-(gamma-L-Glu)(n+1) + ADP + phosphate + H(+)</text>
        <dbReference type="Rhea" id="RHEA:51912"/>
        <dbReference type="Rhea" id="RHEA-COMP:13257"/>
        <dbReference type="Rhea" id="RHEA-COMP:13258"/>
        <dbReference type="ChEBI" id="CHEBI:15378"/>
        <dbReference type="ChEBI" id="CHEBI:29985"/>
        <dbReference type="ChEBI" id="CHEBI:30616"/>
        <dbReference type="ChEBI" id="CHEBI:43474"/>
        <dbReference type="ChEBI" id="CHEBI:136572"/>
        <dbReference type="ChEBI" id="CHEBI:456216"/>
        <dbReference type="EC" id="6.3.2.17"/>
    </reaction>
</comment>
<name>A0ABT0PDS1_9GAMM</name>
<evidence type="ECO:0000256" key="8">
    <source>
        <dbReference type="ARBA" id="ARBA00022598"/>
    </source>
</evidence>
<evidence type="ECO:0000256" key="4">
    <source>
        <dbReference type="ARBA" id="ARBA00008276"/>
    </source>
</evidence>
<dbReference type="InterPro" id="IPR004101">
    <property type="entry name" value="Mur_ligase_C"/>
</dbReference>
<evidence type="ECO:0000256" key="15">
    <source>
        <dbReference type="ARBA" id="ARBA00030592"/>
    </source>
</evidence>
<feature type="domain" description="Mur ligase C-terminal" evidence="22">
    <location>
        <begin position="302"/>
        <end position="418"/>
    </location>
</feature>
<keyword evidence="12" id="KW-0460">Magnesium</keyword>
<evidence type="ECO:0000256" key="1">
    <source>
        <dbReference type="ARBA" id="ARBA00002714"/>
    </source>
</evidence>
<evidence type="ECO:0000256" key="18">
    <source>
        <dbReference type="ARBA" id="ARBA00047808"/>
    </source>
</evidence>
<dbReference type="EMBL" id="JAMFLX010000002">
    <property type="protein sequence ID" value="MCL6268693.1"/>
    <property type="molecule type" value="Genomic_DNA"/>
</dbReference>
<dbReference type="PANTHER" id="PTHR11136:SF0">
    <property type="entry name" value="DIHYDROFOLATE SYNTHETASE-RELATED"/>
    <property type="match status" value="1"/>
</dbReference>
<dbReference type="EC" id="6.3.2.17" evidence="6"/>
<keyword evidence="13" id="KW-0289">Folate biosynthesis</keyword>
<dbReference type="EC" id="6.3.2.12" evidence="5"/>
<dbReference type="GO" id="GO:0004326">
    <property type="term" value="F:tetrahydrofolylpolyglutamate synthase activity"/>
    <property type="evidence" value="ECO:0007669"/>
    <property type="project" value="UniProtKB-EC"/>
</dbReference>
<dbReference type="Pfam" id="PF02875">
    <property type="entry name" value="Mur_ligase_C"/>
    <property type="match status" value="1"/>
</dbReference>
<dbReference type="Proteomes" id="UP001203338">
    <property type="component" value="Unassembled WGS sequence"/>
</dbReference>
<evidence type="ECO:0000256" key="10">
    <source>
        <dbReference type="ARBA" id="ARBA00022741"/>
    </source>
</evidence>
<evidence type="ECO:0000256" key="11">
    <source>
        <dbReference type="ARBA" id="ARBA00022840"/>
    </source>
</evidence>
<organism evidence="24 25">
    <name type="scientific">Parendozoicomonas callyspongiae</name>
    <dbReference type="NCBI Taxonomy" id="2942213"/>
    <lineage>
        <taxon>Bacteria</taxon>
        <taxon>Pseudomonadati</taxon>
        <taxon>Pseudomonadota</taxon>
        <taxon>Gammaproteobacteria</taxon>
        <taxon>Oceanospirillales</taxon>
        <taxon>Endozoicomonadaceae</taxon>
        <taxon>Parendozoicomonas</taxon>
    </lineage>
</organism>
<proteinExistence type="inferred from homology"/>
<evidence type="ECO:0000256" key="16">
    <source>
        <dbReference type="ARBA" id="ARBA00032510"/>
    </source>
</evidence>
<dbReference type="Gene3D" id="3.40.1190.10">
    <property type="entry name" value="Mur-like, catalytic domain"/>
    <property type="match status" value="1"/>
</dbReference>
<comment type="catalytic activity">
    <reaction evidence="18">
        <text>10-formyltetrahydrofolyl-(gamma-L-Glu)(n) + L-glutamate + ATP = 10-formyltetrahydrofolyl-(gamma-L-Glu)(n+1) + ADP + phosphate + H(+)</text>
        <dbReference type="Rhea" id="RHEA:51904"/>
        <dbReference type="Rhea" id="RHEA-COMP:13088"/>
        <dbReference type="Rhea" id="RHEA-COMP:14300"/>
        <dbReference type="ChEBI" id="CHEBI:15378"/>
        <dbReference type="ChEBI" id="CHEBI:29985"/>
        <dbReference type="ChEBI" id="CHEBI:30616"/>
        <dbReference type="ChEBI" id="CHEBI:43474"/>
        <dbReference type="ChEBI" id="CHEBI:134413"/>
        <dbReference type="ChEBI" id="CHEBI:456216"/>
        <dbReference type="EC" id="6.3.2.17"/>
    </reaction>
</comment>
<evidence type="ECO:0000256" key="20">
    <source>
        <dbReference type="ARBA" id="ARBA00049161"/>
    </source>
</evidence>
<evidence type="ECO:0000259" key="23">
    <source>
        <dbReference type="Pfam" id="PF08245"/>
    </source>
</evidence>
<evidence type="ECO:0000256" key="19">
    <source>
        <dbReference type="ARBA" id="ARBA00049035"/>
    </source>
</evidence>